<dbReference type="PROSITE" id="PS01126">
    <property type="entry name" value="EF_TS_1"/>
    <property type="match status" value="1"/>
</dbReference>
<comment type="function">
    <text evidence="5 6">Associates with the EF-Tu.GDP complex and induces the exchange of GDP to GTP. It remains bound to the aminoacyl-tRNA.EF-Tu.GTP complex up to the GTP hydrolysis stage on the ribosome.</text>
</comment>
<dbReference type="PROSITE" id="PS01127">
    <property type="entry name" value="EF_TS_2"/>
    <property type="match status" value="1"/>
</dbReference>
<comment type="similarity">
    <text evidence="1 5 6">Belongs to the EF-Ts family.</text>
</comment>
<dbReference type="AlphaFoldDB" id="A0A398CWR3"/>
<dbReference type="RefSeq" id="WP_119088413.1">
    <property type="nucleotide sequence ID" value="NZ_QXIS01000001.1"/>
</dbReference>
<dbReference type="EMBL" id="QXIS01000001">
    <property type="protein sequence ID" value="RIE06983.1"/>
    <property type="molecule type" value="Genomic_DNA"/>
</dbReference>
<dbReference type="CDD" id="cd14275">
    <property type="entry name" value="UBA_EF-Ts"/>
    <property type="match status" value="1"/>
</dbReference>
<dbReference type="NCBIfam" id="TIGR00116">
    <property type="entry name" value="tsf"/>
    <property type="match status" value="1"/>
</dbReference>
<keyword evidence="4 5" id="KW-0648">Protein biosynthesis</keyword>
<dbReference type="Gene3D" id="1.10.8.10">
    <property type="entry name" value="DNA helicase RuvA subunit, C-terminal domain"/>
    <property type="match status" value="1"/>
</dbReference>
<proteinExistence type="inferred from homology"/>
<dbReference type="SUPFAM" id="SSF46934">
    <property type="entry name" value="UBA-like"/>
    <property type="match status" value="1"/>
</dbReference>
<comment type="caution">
    <text evidence="9">The sequence shown here is derived from an EMBL/GenBank/DDBJ whole genome shotgun (WGS) entry which is preliminary data.</text>
</comment>
<evidence type="ECO:0000256" key="1">
    <source>
        <dbReference type="ARBA" id="ARBA00005532"/>
    </source>
</evidence>
<keyword evidence="10" id="KW-1185">Reference proteome</keyword>
<dbReference type="InterPro" id="IPR009060">
    <property type="entry name" value="UBA-like_sf"/>
</dbReference>
<comment type="subcellular location">
    <subcellularLocation>
        <location evidence="5 7">Cytoplasm</location>
    </subcellularLocation>
</comment>
<dbReference type="PANTHER" id="PTHR11741">
    <property type="entry name" value="ELONGATION FACTOR TS"/>
    <property type="match status" value="1"/>
</dbReference>
<name>A0A398CWR3_9BACT</name>
<dbReference type="PANTHER" id="PTHR11741:SF0">
    <property type="entry name" value="ELONGATION FACTOR TS, MITOCHONDRIAL"/>
    <property type="match status" value="1"/>
</dbReference>
<dbReference type="InterPro" id="IPR001816">
    <property type="entry name" value="Transl_elong_EFTs/EF1B"/>
</dbReference>
<dbReference type="FunFam" id="1.10.8.10:FF:000001">
    <property type="entry name" value="Elongation factor Ts"/>
    <property type="match status" value="1"/>
</dbReference>
<dbReference type="SUPFAM" id="SSF54713">
    <property type="entry name" value="Elongation factor Ts (EF-Ts), dimerisation domain"/>
    <property type="match status" value="1"/>
</dbReference>
<dbReference type="Pfam" id="PF00889">
    <property type="entry name" value="EF_TS"/>
    <property type="match status" value="1"/>
</dbReference>
<evidence type="ECO:0000256" key="5">
    <source>
        <dbReference type="HAMAP-Rule" id="MF_00050"/>
    </source>
</evidence>
<evidence type="ECO:0000259" key="8">
    <source>
        <dbReference type="Pfam" id="PF00889"/>
    </source>
</evidence>
<reference evidence="9 10" key="1">
    <citation type="submission" date="2018-09" db="EMBL/GenBank/DDBJ databases">
        <title>Discovery and Ecogenomic Context for Candidatus Cryosericales, a Global Caldiserica Order Active in Thawing Permafrost.</title>
        <authorList>
            <person name="Martinez M.A."/>
            <person name="Woodcroft B.J."/>
            <person name="Ignacio Espinoza J.C."/>
            <person name="Zayed A."/>
            <person name="Singleton C.M."/>
            <person name="Boyd J."/>
            <person name="Li Y.-F."/>
            <person name="Purvine S."/>
            <person name="Maughan H."/>
            <person name="Hodgkins S.B."/>
            <person name="Anderson D."/>
            <person name="Sederholm M."/>
            <person name="Temperton B."/>
            <person name="Saleska S.R."/>
            <person name="Tyson G.W."/>
            <person name="Rich V.I."/>
        </authorList>
    </citation>
    <scope>NUCLEOTIDE SEQUENCE [LARGE SCALE GENOMIC DNA]</scope>
    <source>
        <strain evidence="9 10">SMC7</strain>
    </source>
</reference>
<dbReference type="InterPro" id="IPR018101">
    <property type="entry name" value="Transl_elong_Ts_CS"/>
</dbReference>
<evidence type="ECO:0000256" key="3">
    <source>
        <dbReference type="ARBA" id="ARBA00022768"/>
    </source>
</evidence>
<evidence type="ECO:0000256" key="6">
    <source>
        <dbReference type="RuleBase" id="RU000642"/>
    </source>
</evidence>
<dbReference type="HAMAP" id="MF_00050">
    <property type="entry name" value="EF_Ts"/>
    <property type="match status" value="1"/>
</dbReference>
<dbReference type="GO" id="GO:0005737">
    <property type="term" value="C:cytoplasm"/>
    <property type="evidence" value="ECO:0007669"/>
    <property type="project" value="UniProtKB-SubCell"/>
</dbReference>
<dbReference type="Gene3D" id="3.30.479.20">
    <property type="entry name" value="Elongation factor Ts, dimerisation domain"/>
    <property type="match status" value="1"/>
</dbReference>
<dbReference type="InterPro" id="IPR014039">
    <property type="entry name" value="Transl_elong_EFTs/EF1B_dimer"/>
</dbReference>
<feature type="domain" description="Translation elongation factor EFTs/EF1B dimerisation" evidence="8">
    <location>
        <begin position="35"/>
        <end position="197"/>
    </location>
</feature>
<dbReference type="InterPro" id="IPR036402">
    <property type="entry name" value="EF-Ts_dimer_sf"/>
</dbReference>
<dbReference type="OrthoDB" id="9808348at2"/>
<dbReference type="Proteomes" id="UP000266328">
    <property type="component" value="Unassembled WGS sequence"/>
</dbReference>
<accession>A0A398CWR3</accession>
<evidence type="ECO:0000313" key="10">
    <source>
        <dbReference type="Proteomes" id="UP000266328"/>
    </source>
</evidence>
<feature type="region of interest" description="Involved in Mg(2+) ion dislocation from EF-Tu" evidence="5">
    <location>
        <begin position="82"/>
        <end position="85"/>
    </location>
</feature>
<evidence type="ECO:0000256" key="4">
    <source>
        <dbReference type="ARBA" id="ARBA00022917"/>
    </source>
</evidence>
<protein>
    <recommendedName>
        <fullName evidence="2 5">Elongation factor Ts</fullName>
        <shortName evidence="5">EF-Ts</shortName>
    </recommendedName>
</protein>
<organism evidence="9 10">
    <name type="scientific">Candidatus Cryosericum terrychapinii</name>
    <dbReference type="NCBI Taxonomy" id="2290919"/>
    <lineage>
        <taxon>Bacteria</taxon>
        <taxon>Pseudomonadati</taxon>
        <taxon>Caldisericota/Cryosericota group</taxon>
        <taxon>Candidatus Cryosericota</taxon>
        <taxon>Candidatus Cryosericia</taxon>
        <taxon>Candidatus Cryosericales</taxon>
        <taxon>Candidatus Cryosericaceae</taxon>
        <taxon>Candidatus Cryosericum</taxon>
    </lineage>
</organism>
<dbReference type="GO" id="GO:0003746">
    <property type="term" value="F:translation elongation factor activity"/>
    <property type="evidence" value="ECO:0007669"/>
    <property type="project" value="UniProtKB-UniRule"/>
</dbReference>
<gene>
    <name evidence="5 9" type="primary">tsf</name>
    <name evidence="9" type="ORF">SMC7_00415</name>
</gene>
<keyword evidence="3 5" id="KW-0251">Elongation factor</keyword>
<evidence type="ECO:0000256" key="2">
    <source>
        <dbReference type="ARBA" id="ARBA00016956"/>
    </source>
</evidence>
<dbReference type="Gene3D" id="1.10.286.20">
    <property type="match status" value="1"/>
</dbReference>
<evidence type="ECO:0000256" key="7">
    <source>
        <dbReference type="RuleBase" id="RU000643"/>
    </source>
</evidence>
<evidence type="ECO:0000313" key="9">
    <source>
        <dbReference type="EMBL" id="RIE06983.1"/>
    </source>
</evidence>
<sequence>MATIDMQTVKTLRERTGAGVLDCKKALVACDGNIDKAIDVLREKGLAKAISKSSREAGDGMVFTYIHAGGKLGVLVELNCETDFVAKTEDFQGLGKEIAIQVAATDPSFIRLEDVPADVVEHEKDLYRVQLEAEKKPEQVWEKIIEGKLGAYYKENCLIQQPYIRDESKTIDELIKAMIAKTGENIVVARFARFKIGGKPTVC</sequence>
<keyword evidence="5" id="KW-0963">Cytoplasm</keyword>
<dbReference type="FunFam" id="1.10.286.20:FF:000001">
    <property type="entry name" value="Elongation factor Ts"/>
    <property type="match status" value="1"/>
</dbReference>